<dbReference type="PROSITE" id="PS51273">
    <property type="entry name" value="GATASE_TYPE_1"/>
    <property type="match status" value="1"/>
</dbReference>
<sequence>MLPIIAITADTLIDHSPMINQHNADMAPSPIKEAVLAAGGVPIIFPVPSSLEDVDVMVAALGPRFDGLILPGGPDVDPTTYGQEPQPRLGRTNYLKDAFEIALVKAVLKAGKPIFAICRGLQIANVAMGGTLYQDLQGVATIKHIQAAPGNFPTHHVKCVPASRIASLVGTSSFVNSPHHQAVAQPAPGLSVTAQAQDGVIEALEGEHFLGVQWHPENLWQQDPTQFSLFTDLVARAQH</sequence>
<organism evidence="1 2">
    <name type="scientific">Lacticaseibacillus manihotivorans DSM 13343 = JCM 12514</name>
    <dbReference type="NCBI Taxonomy" id="1423769"/>
    <lineage>
        <taxon>Bacteria</taxon>
        <taxon>Bacillati</taxon>
        <taxon>Bacillota</taxon>
        <taxon>Bacilli</taxon>
        <taxon>Lactobacillales</taxon>
        <taxon>Lactobacillaceae</taxon>
        <taxon>Lacticaseibacillus</taxon>
    </lineage>
</organism>
<proteinExistence type="predicted"/>
<reference evidence="1 2" key="1">
    <citation type="journal article" date="2015" name="Genome Announc.">
        <title>Expanding the biotechnology potential of lactobacilli through comparative genomics of 213 strains and associated genera.</title>
        <authorList>
            <person name="Sun Z."/>
            <person name="Harris H.M."/>
            <person name="McCann A."/>
            <person name="Guo C."/>
            <person name="Argimon S."/>
            <person name="Zhang W."/>
            <person name="Yang X."/>
            <person name="Jeffery I.B."/>
            <person name="Cooney J.C."/>
            <person name="Kagawa T.F."/>
            <person name="Liu W."/>
            <person name="Song Y."/>
            <person name="Salvetti E."/>
            <person name="Wrobel A."/>
            <person name="Rasinkangas P."/>
            <person name="Parkhill J."/>
            <person name="Rea M.C."/>
            <person name="O'Sullivan O."/>
            <person name="Ritari J."/>
            <person name="Douillard F.P."/>
            <person name="Paul Ross R."/>
            <person name="Yang R."/>
            <person name="Briner A.E."/>
            <person name="Felis G.E."/>
            <person name="de Vos W.M."/>
            <person name="Barrangou R."/>
            <person name="Klaenhammer T.R."/>
            <person name="Caufield P.W."/>
            <person name="Cui Y."/>
            <person name="Zhang H."/>
            <person name="O'Toole P.W."/>
        </authorList>
    </citation>
    <scope>NUCLEOTIDE SEQUENCE [LARGE SCALE GENOMIC DNA]</scope>
    <source>
        <strain evidence="1 2">DSM 13343</strain>
    </source>
</reference>
<dbReference type="SUPFAM" id="SSF52317">
    <property type="entry name" value="Class I glutamine amidotransferase-like"/>
    <property type="match status" value="1"/>
</dbReference>
<dbReference type="GO" id="GO:0005829">
    <property type="term" value="C:cytosol"/>
    <property type="evidence" value="ECO:0007669"/>
    <property type="project" value="TreeGrafter"/>
</dbReference>
<dbReference type="PATRIC" id="fig|1423769.4.peg.2959"/>
<dbReference type="OrthoDB" id="9813383at2"/>
<accession>A0A0R1PZ34</accession>
<dbReference type="InterPro" id="IPR011697">
    <property type="entry name" value="Peptidase_C26"/>
</dbReference>
<dbReference type="GO" id="GO:0006598">
    <property type="term" value="P:polyamine catabolic process"/>
    <property type="evidence" value="ECO:0007669"/>
    <property type="project" value="TreeGrafter"/>
</dbReference>
<dbReference type="RefSeq" id="WP_054714239.1">
    <property type="nucleotide sequence ID" value="NZ_AZEU01000313.1"/>
</dbReference>
<keyword evidence="2" id="KW-1185">Reference proteome</keyword>
<dbReference type="EMBL" id="AZEU01000313">
    <property type="protein sequence ID" value="KRL37785.1"/>
    <property type="molecule type" value="Genomic_DNA"/>
</dbReference>
<dbReference type="GO" id="GO:0033969">
    <property type="term" value="F:gamma-glutamyl-gamma-aminobutyrate hydrolase activity"/>
    <property type="evidence" value="ECO:0007669"/>
    <property type="project" value="TreeGrafter"/>
</dbReference>
<name>A0A0R1PZ34_9LACO</name>
<dbReference type="GO" id="GO:0016740">
    <property type="term" value="F:transferase activity"/>
    <property type="evidence" value="ECO:0007669"/>
    <property type="project" value="UniProtKB-KW"/>
</dbReference>
<protein>
    <submittedName>
        <fullName evidence="1">Glutamine amidotransferase</fullName>
    </submittedName>
</protein>
<dbReference type="Pfam" id="PF07722">
    <property type="entry name" value="Peptidase_C26"/>
    <property type="match status" value="1"/>
</dbReference>
<dbReference type="PANTHER" id="PTHR43235">
    <property type="entry name" value="GLUTAMINE AMIDOTRANSFERASE PB2B2.05-RELATED"/>
    <property type="match status" value="1"/>
</dbReference>
<dbReference type="CDD" id="cd01745">
    <property type="entry name" value="GATase1_2"/>
    <property type="match status" value="1"/>
</dbReference>
<dbReference type="InterPro" id="IPR029062">
    <property type="entry name" value="Class_I_gatase-like"/>
</dbReference>
<gene>
    <name evidence="1" type="ORF">FD01_GL002741</name>
</gene>
<keyword evidence="1" id="KW-0808">Transferase</keyword>
<dbReference type="Proteomes" id="UP000051790">
    <property type="component" value="Unassembled WGS sequence"/>
</dbReference>
<evidence type="ECO:0000313" key="2">
    <source>
        <dbReference type="Proteomes" id="UP000051790"/>
    </source>
</evidence>
<keyword evidence="1" id="KW-0315">Glutamine amidotransferase</keyword>
<evidence type="ECO:0000313" key="1">
    <source>
        <dbReference type="EMBL" id="KRL37785.1"/>
    </source>
</evidence>
<dbReference type="InterPro" id="IPR044668">
    <property type="entry name" value="PuuD-like"/>
</dbReference>
<dbReference type="PANTHER" id="PTHR43235:SF1">
    <property type="entry name" value="GLUTAMINE AMIDOTRANSFERASE PB2B2.05-RELATED"/>
    <property type="match status" value="1"/>
</dbReference>
<dbReference type="AlphaFoldDB" id="A0A0R1PZ34"/>
<comment type="caution">
    <text evidence="1">The sequence shown here is derived from an EMBL/GenBank/DDBJ whole genome shotgun (WGS) entry which is preliminary data.</text>
</comment>
<dbReference type="Gene3D" id="3.40.50.880">
    <property type="match status" value="1"/>
</dbReference>